<dbReference type="STRING" id="5762.D2VUB9"/>
<dbReference type="GeneID" id="8857677"/>
<evidence type="ECO:0000313" key="3">
    <source>
        <dbReference type="Proteomes" id="UP000006671"/>
    </source>
</evidence>
<dbReference type="OrthoDB" id="9985428at2759"/>
<dbReference type="KEGG" id="ngr:NAEGRDRAFT_72608"/>
<dbReference type="InterPro" id="IPR012664">
    <property type="entry name" value="CHP02452"/>
</dbReference>
<dbReference type="eggNOG" id="ENOG502S5V1">
    <property type="taxonomic scope" value="Eukaryota"/>
</dbReference>
<accession>D2VUB9</accession>
<sequence>MITSNNFSTKKHSNCPTSFFQVDDFHKKHSTFNTYPYDPSQFRNQYDDCLEKADYKKIKRLRILVQRQTIDICRDQYYLYNFKNHRNSKNRIDDDEIVEKVSLKEELMIQSSVGTLFIRNEGQVIPTLNSSDNSIQEKTRVLVINGDCVDVAFKIQDELVKSGKMQNERVAILNMANPNTPGGGYQSGCGAQEENLFRRSNLYQCLDNKVDQLDKHRKWSYPIGHESACFSPNVLFFRGCEAKGYPLLQVPRLLDVITAAAVPNKSKNTEKIDGRNNGTIEAIFKVAILNGVRNLVLSAFGCGAFKNNPNQMAKAFKTQLEKYEGYFDRIYFAIIEDHNSKKGHNPDGNIEPFLNVFKDYLDDSQREEDFTDSQYIYSYENVDDYYENYYSNL</sequence>
<name>D2VUB9_NAEGR</name>
<gene>
    <name evidence="2" type="ORF">NAEGRDRAFT_72608</name>
</gene>
<evidence type="ECO:0000313" key="2">
    <source>
        <dbReference type="EMBL" id="EFC39665.1"/>
    </source>
</evidence>
<dbReference type="SUPFAM" id="SSF52949">
    <property type="entry name" value="Macro domain-like"/>
    <property type="match status" value="1"/>
</dbReference>
<protein>
    <submittedName>
        <fullName evidence="2">Predicted protein</fullName>
    </submittedName>
</protein>
<dbReference type="Pfam" id="PF10021">
    <property type="entry name" value="PARG_cat_microb"/>
    <property type="match status" value="1"/>
</dbReference>
<keyword evidence="3" id="KW-1185">Reference proteome</keyword>
<dbReference type="AlphaFoldDB" id="D2VUB9"/>
<dbReference type="EMBL" id="GG738898">
    <property type="protein sequence ID" value="EFC39665.1"/>
    <property type="molecule type" value="Genomic_DNA"/>
</dbReference>
<organism evidence="3">
    <name type="scientific">Naegleria gruberi</name>
    <name type="common">Amoeba</name>
    <dbReference type="NCBI Taxonomy" id="5762"/>
    <lineage>
        <taxon>Eukaryota</taxon>
        <taxon>Discoba</taxon>
        <taxon>Heterolobosea</taxon>
        <taxon>Tetramitia</taxon>
        <taxon>Eutetramitia</taxon>
        <taxon>Vahlkampfiidae</taxon>
        <taxon>Naegleria</taxon>
    </lineage>
</organism>
<dbReference type="Gene3D" id="3.40.220.10">
    <property type="entry name" value="Leucine Aminopeptidase, subunit E, domain 1"/>
    <property type="match status" value="1"/>
</dbReference>
<dbReference type="PANTHER" id="PTHR35596">
    <property type="entry name" value="DUF2263 DOMAIN-CONTAINING PROTEIN"/>
    <property type="match status" value="1"/>
</dbReference>
<evidence type="ECO:0000259" key="1">
    <source>
        <dbReference type="Pfam" id="PF10021"/>
    </source>
</evidence>
<dbReference type="VEuPathDB" id="AmoebaDB:NAEGRDRAFT_72608"/>
<dbReference type="InParanoid" id="D2VUB9"/>
<dbReference type="RefSeq" id="XP_002672409.1">
    <property type="nucleotide sequence ID" value="XM_002672363.1"/>
</dbReference>
<feature type="domain" description="Microbial-type PARG catalytic" evidence="1">
    <location>
        <begin position="110"/>
        <end position="238"/>
    </location>
</feature>
<dbReference type="OMA" id="HIAEMFK"/>
<dbReference type="NCBIfam" id="TIGR02452">
    <property type="entry name" value="TIGR02452 family protein"/>
    <property type="match status" value="1"/>
</dbReference>
<reference evidence="2 3" key="1">
    <citation type="journal article" date="2010" name="Cell">
        <title>The genome of Naegleria gruberi illuminates early eukaryotic versatility.</title>
        <authorList>
            <person name="Fritz-Laylin L.K."/>
            <person name="Prochnik S.E."/>
            <person name="Ginger M.L."/>
            <person name="Dacks J.B."/>
            <person name="Carpenter M.L."/>
            <person name="Field M.C."/>
            <person name="Kuo A."/>
            <person name="Paredez A."/>
            <person name="Chapman J."/>
            <person name="Pham J."/>
            <person name="Shu S."/>
            <person name="Neupane R."/>
            <person name="Cipriano M."/>
            <person name="Mancuso J."/>
            <person name="Tu H."/>
            <person name="Salamov A."/>
            <person name="Lindquist E."/>
            <person name="Shapiro H."/>
            <person name="Lucas S."/>
            <person name="Grigoriev I.V."/>
            <person name="Cande W.Z."/>
            <person name="Fulton C."/>
            <person name="Rokhsar D.S."/>
            <person name="Dawson S.C."/>
        </authorList>
    </citation>
    <scope>NUCLEOTIDE SEQUENCE [LARGE SCALE GENOMIC DNA]</scope>
    <source>
        <strain evidence="2 3">NEG-M</strain>
    </source>
</reference>
<proteinExistence type="predicted"/>
<dbReference type="PANTHER" id="PTHR35596:SF1">
    <property type="entry name" value="MICROBIAL-TYPE PARG CATALYTIC DOMAIN-CONTAINING PROTEIN"/>
    <property type="match status" value="1"/>
</dbReference>
<dbReference type="InterPro" id="IPR019261">
    <property type="entry name" value="PARG_cat_microbial"/>
</dbReference>
<dbReference type="InterPro" id="IPR043472">
    <property type="entry name" value="Macro_dom-like"/>
</dbReference>
<dbReference type="Proteomes" id="UP000006671">
    <property type="component" value="Unassembled WGS sequence"/>
</dbReference>